<organism evidence="2 3">
    <name type="scientific">Acrocarpospora pleiomorpha</name>
    <dbReference type="NCBI Taxonomy" id="90975"/>
    <lineage>
        <taxon>Bacteria</taxon>
        <taxon>Bacillati</taxon>
        <taxon>Actinomycetota</taxon>
        <taxon>Actinomycetes</taxon>
        <taxon>Streptosporangiales</taxon>
        <taxon>Streptosporangiaceae</taxon>
        <taxon>Acrocarpospora</taxon>
    </lineage>
</organism>
<protein>
    <submittedName>
        <fullName evidence="2">Uncharacterized protein</fullName>
    </submittedName>
</protein>
<comment type="caution">
    <text evidence="2">The sequence shown here is derived from an EMBL/GenBank/DDBJ whole genome shotgun (WGS) entry which is preliminary data.</text>
</comment>
<dbReference type="AlphaFoldDB" id="A0A5M3X8W3"/>
<feature type="region of interest" description="Disordered" evidence="1">
    <location>
        <begin position="20"/>
        <end position="49"/>
    </location>
</feature>
<evidence type="ECO:0000313" key="3">
    <source>
        <dbReference type="Proteomes" id="UP000377595"/>
    </source>
</evidence>
<feature type="compositionally biased region" description="Pro residues" evidence="1">
    <location>
        <begin position="36"/>
        <end position="46"/>
    </location>
</feature>
<dbReference type="EMBL" id="BLAF01000006">
    <property type="protein sequence ID" value="GES18155.1"/>
    <property type="molecule type" value="Genomic_DNA"/>
</dbReference>
<keyword evidence="3" id="KW-1185">Reference proteome</keyword>
<reference evidence="2 3" key="1">
    <citation type="submission" date="2019-10" db="EMBL/GenBank/DDBJ databases">
        <title>Whole genome shotgun sequence of Acrocarpospora pleiomorpha NBRC 16267.</title>
        <authorList>
            <person name="Ichikawa N."/>
            <person name="Kimura A."/>
            <person name="Kitahashi Y."/>
            <person name="Komaki H."/>
            <person name="Oguchi A."/>
        </authorList>
    </citation>
    <scope>NUCLEOTIDE SEQUENCE [LARGE SCALE GENOMIC DNA]</scope>
    <source>
        <strain evidence="2 3">NBRC 16267</strain>
    </source>
</reference>
<evidence type="ECO:0000313" key="2">
    <source>
        <dbReference type="EMBL" id="GES18155.1"/>
    </source>
</evidence>
<evidence type="ECO:0000256" key="1">
    <source>
        <dbReference type="SAM" id="MobiDB-lite"/>
    </source>
</evidence>
<dbReference type="RefSeq" id="WP_155343296.1">
    <property type="nucleotide sequence ID" value="NZ_BAAAHM010000017.1"/>
</dbReference>
<proteinExistence type="predicted"/>
<accession>A0A5M3X8W3</accession>
<name>A0A5M3X8W3_9ACTN</name>
<dbReference type="Proteomes" id="UP000377595">
    <property type="component" value="Unassembled WGS sequence"/>
</dbReference>
<sequence length="80" mass="8861">MNLQPFRDGLLASVRALRSGRPPSLEVVPPRRTVSPPDPKPDPGPDPAATWARIHAIDAELDGLVDELGQLRVRHPCRRR</sequence>
<gene>
    <name evidence="2" type="ORF">Aple_010500</name>
</gene>